<accession>A0A0A9HLX8</accession>
<organism evidence="2">
    <name type="scientific">Arundo donax</name>
    <name type="common">Giant reed</name>
    <name type="synonym">Donax arundinaceus</name>
    <dbReference type="NCBI Taxonomy" id="35708"/>
    <lineage>
        <taxon>Eukaryota</taxon>
        <taxon>Viridiplantae</taxon>
        <taxon>Streptophyta</taxon>
        <taxon>Embryophyta</taxon>
        <taxon>Tracheophyta</taxon>
        <taxon>Spermatophyta</taxon>
        <taxon>Magnoliopsida</taxon>
        <taxon>Liliopsida</taxon>
        <taxon>Poales</taxon>
        <taxon>Poaceae</taxon>
        <taxon>PACMAD clade</taxon>
        <taxon>Arundinoideae</taxon>
        <taxon>Arundineae</taxon>
        <taxon>Arundo</taxon>
    </lineage>
</organism>
<sequence length="30" mass="3516">MSKQDPTYLSSSLIYFLMLNYLCNCIFCFG</sequence>
<feature type="transmembrane region" description="Helical" evidence="1">
    <location>
        <begin position="12"/>
        <end position="29"/>
    </location>
</feature>
<dbReference type="EMBL" id="GBRH01160154">
    <property type="protein sequence ID" value="JAE37742.1"/>
    <property type="molecule type" value="Transcribed_RNA"/>
</dbReference>
<dbReference type="AlphaFoldDB" id="A0A0A9HLX8"/>
<keyword evidence="1" id="KW-1133">Transmembrane helix</keyword>
<evidence type="ECO:0000256" key="1">
    <source>
        <dbReference type="SAM" id="Phobius"/>
    </source>
</evidence>
<keyword evidence="1" id="KW-0472">Membrane</keyword>
<reference evidence="2" key="1">
    <citation type="submission" date="2014-09" db="EMBL/GenBank/DDBJ databases">
        <authorList>
            <person name="Magalhaes I.L.F."/>
            <person name="Oliveira U."/>
            <person name="Santos F.R."/>
            <person name="Vidigal T.H.D.A."/>
            <person name="Brescovit A.D."/>
            <person name="Santos A.J."/>
        </authorList>
    </citation>
    <scope>NUCLEOTIDE SEQUENCE</scope>
    <source>
        <tissue evidence="2">Shoot tissue taken approximately 20 cm above the soil surface</tissue>
    </source>
</reference>
<reference evidence="2" key="2">
    <citation type="journal article" date="2015" name="Data Brief">
        <title>Shoot transcriptome of the giant reed, Arundo donax.</title>
        <authorList>
            <person name="Barrero R.A."/>
            <person name="Guerrero F.D."/>
            <person name="Moolhuijzen P."/>
            <person name="Goolsby J.A."/>
            <person name="Tidwell J."/>
            <person name="Bellgard S.E."/>
            <person name="Bellgard M.I."/>
        </authorList>
    </citation>
    <scope>NUCLEOTIDE SEQUENCE</scope>
    <source>
        <tissue evidence="2">Shoot tissue taken approximately 20 cm above the soil surface</tissue>
    </source>
</reference>
<name>A0A0A9HLX8_ARUDO</name>
<evidence type="ECO:0000313" key="2">
    <source>
        <dbReference type="EMBL" id="JAE37742.1"/>
    </source>
</evidence>
<protein>
    <submittedName>
        <fullName evidence="2">Uncharacterized protein</fullName>
    </submittedName>
</protein>
<proteinExistence type="predicted"/>
<keyword evidence="1" id="KW-0812">Transmembrane</keyword>